<accession>A0A9E7FVJ1</accession>
<gene>
    <name evidence="1" type="ORF">MUK42_20757</name>
</gene>
<proteinExistence type="predicted"/>
<name>A0A9E7FVJ1_9LILI</name>
<keyword evidence="2" id="KW-1185">Reference proteome</keyword>
<evidence type="ECO:0000313" key="1">
    <source>
        <dbReference type="EMBL" id="URE00693.1"/>
    </source>
</evidence>
<organism evidence="1 2">
    <name type="scientific">Musa troglodytarum</name>
    <name type="common">fe'i banana</name>
    <dbReference type="NCBI Taxonomy" id="320322"/>
    <lineage>
        <taxon>Eukaryota</taxon>
        <taxon>Viridiplantae</taxon>
        <taxon>Streptophyta</taxon>
        <taxon>Embryophyta</taxon>
        <taxon>Tracheophyta</taxon>
        <taxon>Spermatophyta</taxon>
        <taxon>Magnoliopsida</taxon>
        <taxon>Liliopsida</taxon>
        <taxon>Zingiberales</taxon>
        <taxon>Musaceae</taxon>
        <taxon>Musa</taxon>
    </lineage>
</organism>
<reference evidence="1" key="1">
    <citation type="submission" date="2022-05" db="EMBL/GenBank/DDBJ databases">
        <title>The Musa troglodytarum L. genome provides insights into the mechanism of non-climacteric behaviour and enrichment of carotenoids.</title>
        <authorList>
            <person name="Wang J."/>
        </authorList>
    </citation>
    <scope>NUCLEOTIDE SEQUENCE</scope>
    <source>
        <tissue evidence="1">Leaf</tissue>
    </source>
</reference>
<dbReference type="EMBL" id="CP097507">
    <property type="protein sequence ID" value="URE00693.1"/>
    <property type="molecule type" value="Genomic_DNA"/>
</dbReference>
<dbReference type="Proteomes" id="UP001055439">
    <property type="component" value="Chromosome 5"/>
</dbReference>
<feature type="non-terminal residue" evidence="1">
    <location>
        <position position="1"/>
    </location>
</feature>
<evidence type="ECO:0000313" key="2">
    <source>
        <dbReference type="Proteomes" id="UP001055439"/>
    </source>
</evidence>
<sequence>VTVIKFAQSQSLISFLCTISKISNINHSQLIRPREVVEHWYRQKT</sequence>
<protein>
    <submittedName>
        <fullName evidence="1">Uncharacterized protein</fullName>
    </submittedName>
</protein>
<dbReference type="AlphaFoldDB" id="A0A9E7FVJ1"/>